<protein>
    <recommendedName>
        <fullName evidence="1">Polymerase beta nucleotidyltransferase domain-containing protein</fullName>
    </recommendedName>
</protein>
<dbReference type="AlphaFoldDB" id="X0V5J8"/>
<dbReference type="InterPro" id="IPR043519">
    <property type="entry name" value="NT_sf"/>
</dbReference>
<sequence length="48" mass="5214">MAFLYGSRAGGYPRDGSDVDVAVLFLPDQKNEDAIFDRVTDISFSLSG</sequence>
<dbReference type="CDD" id="cd05403">
    <property type="entry name" value="NT_KNTase_like"/>
    <property type="match status" value="1"/>
</dbReference>
<proteinExistence type="predicted"/>
<dbReference type="Gene3D" id="3.30.460.10">
    <property type="entry name" value="Beta Polymerase, domain 2"/>
    <property type="match status" value="1"/>
</dbReference>
<comment type="caution">
    <text evidence="2">The sequence shown here is derived from an EMBL/GenBank/DDBJ whole genome shotgun (WGS) entry which is preliminary data.</text>
</comment>
<accession>X0V5J8</accession>
<evidence type="ECO:0000259" key="1">
    <source>
        <dbReference type="Pfam" id="PF18765"/>
    </source>
</evidence>
<dbReference type="Pfam" id="PF18765">
    <property type="entry name" value="Polbeta"/>
    <property type="match status" value="1"/>
</dbReference>
<gene>
    <name evidence="2" type="ORF">S01H1_40515</name>
</gene>
<dbReference type="EMBL" id="BARS01025658">
    <property type="protein sequence ID" value="GAG06652.1"/>
    <property type="molecule type" value="Genomic_DNA"/>
</dbReference>
<feature type="domain" description="Polymerase beta nucleotidyltransferase" evidence="1">
    <location>
        <begin position="1"/>
        <end position="42"/>
    </location>
</feature>
<dbReference type="InterPro" id="IPR041633">
    <property type="entry name" value="Polbeta"/>
</dbReference>
<reference evidence="2" key="1">
    <citation type="journal article" date="2014" name="Front. Microbiol.">
        <title>High frequency of phylogenetically diverse reductive dehalogenase-homologous genes in deep subseafloor sedimentary metagenomes.</title>
        <authorList>
            <person name="Kawai M."/>
            <person name="Futagami T."/>
            <person name="Toyoda A."/>
            <person name="Takaki Y."/>
            <person name="Nishi S."/>
            <person name="Hori S."/>
            <person name="Arai W."/>
            <person name="Tsubouchi T."/>
            <person name="Morono Y."/>
            <person name="Uchiyama I."/>
            <person name="Ito T."/>
            <person name="Fujiyama A."/>
            <person name="Inagaki F."/>
            <person name="Takami H."/>
        </authorList>
    </citation>
    <scope>NUCLEOTIDE SEQUENCE</scope>
    <source>
        <strain evidence="2">Expedition CK06-06</strain>
    </source>
</reference>
<organism evidence="2">
    <name type="scientific">marine sediment metagenome</name>
    <dbReference type="NCBI Taxonomy" id="412755"/>
    <lineage>
        <taxon>unclassified sequences</taxon>
        <taxon>metagenomes</taxon>
        <taxon>ecological metagenomes</taxon>
    </lineage>
</organism>
<name>X0V5J8_9ZZZZ</name>
<feature type="non-terminal residue" evidence="2">
    <location>
        <position position="48"/>
    </location>
</feature>
<evidence type="ECO:0000313" key="2">
    <source>
        <dbReference type="EMBL" id="GAG06652.1"/>
    </source>
</evidence>
<dbReference type="SUPFAM" id="SSF81301">
    <property type="entry name" value="Nucleotidyltransferase"/>
    <property type="match status" value="1"/>
</dbReference>